<gene>
    <name evidence="2" type="ORF">Q5Y73_21150</name>
</gene>
<evidence type="ECO:0000313" key="2">
    <source>
        <dbReference type="EMBL" id="MDP5276604.1"/>
    </source>
</evidence>
<evidence type="ECO:0008006" key="4">
    <source>
        <dbReference type="Google" id="ProtNLM"/>
    </source>
</evidence>
<keyword evidence="1" id="KW-0812">Transmembrane</keyword>
<evidence type="ECO:0000313" key="3">
    <source>
        <dbReference type="Proteomes" id="UP001231941"/>
    </source>
</evidence>
<feature type="transmembrane region" description="Helical" evidence="1">
    <location>
        <begin position="129"/>
        <end position="145"/>
    </location>
</feature>
<organism evidence="2 3">
    <name type="scientific">Chengkuizengella axinellae</name>
    <dbReference type="NCBI Taxonomy" id="3064388"/>
    <lineage>
        <taxon>Bacteria</taxon>
        <taxon>Bacillati</taxon>
        <taxon>Bacillota</taxon>
        <taxon>Bacilli</taxon>
        <taxon>Bacillales</taxon>
        <taxon>Paenibacillaceae</taxon>
        <taxon>Chengkuizengella</taxon>
    </lineage>
</organism>
<keyword evidence="3" id="KW-1185">Reference proteome</keyword>
<keyword evidence="1" id="KW-0472">Membrane</keyword>
<reference evidence="2 3" key="1">
    <citation type="submission" date="2023-08" db="EMBL/GenBank/DDBJ databases">
        <authorList>
            <person name="Park J.-S."/>
        </authorList>
    </citation>
    <scope>NUCLEOTIDE SEQUENCE [LARGE SCALE GENOMIC DNA]</scope>
    <source>
        <strain evidence="2 3">2205SS18-9</strain>
    </source>
</reference>
<sequence length="259" mass="29399">MIPFIIISVSFIVLFILSTFGFLPRALMIREIGNYSMSIMLVFIGISHFVLIDDMLKIIPSIIPFKLVIVYMTGVLEILFGIGLLIPRYKRISGILLVIYFIAVFPANLNNAIYATQLSGAIPSNPTYLWIRLALQPLLIIWVLWSSKTILTQQYLVSATKIRLKSLSQFIPFMWSTFKVLFQLSQTKGISTSSVKIIGIKTYMTLTVFHSENALKQFQNHGSHLKSMQRTNTLASHVDSARFKSNTLPSWTDAVKRME</sequence>
<protein>
    <recommendedName>
        <fullName evidence="4">DoxX family membrane protein</fullName>
    </recommendedName>
</protein>
<feature type="transmembrane region" description="Helical" evidence="1">
    <location>
        <begin position="58"/>
        <end position="80"/>
    </location>
</feature>
<feature type="transmembrane region" description="Helical" evidence="1">
    <location>
        <begin position="92"/>
        <end position="109"/>
    </location>
</feature>
<name>A0ABT9J4R3_9BACL</name>
<dbReference type="PANTHER" id="PTHR36974">
    <property type="entry name" value="MEMBRANE PROTEIN-RELATED"/>
    <property type="match status" value="1"/>
</dbReference>
<dbReference type="EMBL" id="JAVAMP010000016">
    <property type="protein sequence ID" value="MDP5276604.1"/>
    <property type="molecule type" value="Genomic_DNA"/>
</dbReference>
<proteinExistence type="predicted"/>
<comment type="caution">
    <text evidence="2">The sequence shown here is derived from an EMBL/GenBank/DDBJ whole genome shotgun (WGS) entry which is preliminary data.</text>
</comment>
<evidence type="ECO:0000256" key="1">
    <source>
        <dbReference type="SAM" id="Phobius"/>
    </source>
</evidence>
<feature type="transmembrane region" description="Helical" evidence="1">
    <location>
        <begin position="6"/>
        <end position="23"/>
    </location>
</feature>
<dbReference type="Proteomes" id="UP001231941">
    <property type="component" value="Unassembled WGS sequence"/>
</dbReference>
<feature type="transmembrane region" description="Helical" evidence="1">
    <location>
        <begin position="35"/>
        <end position="52"/>
    </location>
</feature>
<dbReference type="RefSeq" id="WP_305993911.1">
    <property type="nucleotide sequence ID" value="NZ_JAVAMP010000016.1"/>
</dbReference>
<dbReference type="PANTHER" id="PTHR36974:SF1">
    <property type="entry name" value="DOXX FAMILY MEMBRANE PROTEIN"/>
    <property type="match status" value="1"/>
</dbReference>
<keyword evidence="1" id="KW-1133">Transmembrane helix</keyword>
<accession>A0ABT9J4R3</accession>